<accession>A0A9D4GZZ7</accession>
<name>A0A9D4GZZ7_DREPO</name>
<reference evidence="2" key="1">
    <citation type="journal article" date="2019" name="bioRxiv">
        <title>The Genome of the Zebra Mussel, Dreissena polymorpha: A Resource for Invasive Species Research.</title>
        <authorList>
            <person name="McCartney M.A."/>
            <person name="Auch B."/>
            <person name="Kono T."/>
            <person name="Mallez S."/>
            <person name="Zhang Y."/>
            <person name="Obille A."/>
            <person name="Becker A."/>
            <person name="Abrahante J.E."/>
            <person name="Garbe J."/>
            <person name="Badalamenti J.P."/>
            <person name="Herman A."/>
            <person name="Mangelson H."/>
            <person name="Liachko I."/>
            <person name="Sullivan S."/>
            <person name="Sone E.D."/>
            <person name="Koren S."/>
            <person name="Silverstein K.A.T."/>
            <person name="Beckman K.B."/>
            <person name="Gohl D.M."/>
        </authorList>
    </citation>
    <scope>NUCLEOTIDE SEQUENCE</scope>
    <source>
        <strain evidence="2">Duluth1</strain>
        <tissue evidence="2">Whole animal</tissue>
    </source>
</reference>
<feature type="compositionally biased region" description="Low complexity" evidence="1">
    <location>
        <begin position="144"/>
        <end position="154"/>
    </location>
</feature>
<sequence length="200" mass="21953">MDDCSGEHSSSNEDDDADADSADADEDSQFLNEEDFASASGLTVPRPPNRQARPPSPGYSTDSNYGTVDIPRNPYPKSQRRRQIEKNGKLRRKGDNSETVKIVSPPNAALFTRPPCPPQTSPAPSSYKTLPPSLYRHKTPLEPPTTTNNNNPPTGSRPVFQFSDDLCVTLMNLEWSLHECGCSLHPSGHAMLHESHVTVL</sequence>
<feature type="region of interest" description="Disordered" evidence="1">
    <location>
        <begin position="1"/>
        <end position="157"/>
    </location>
</feature>
<keyword evidence="3" id="KW-1185">Reference proteome</keyword>
<evidence type="ECO:0000256" key="1">
    <source>
        <dbReference type="SAM" id="MobiDB-lite"/>
    </source>
</evidence>
<reference evidence="2" key="2">
    <citation type="submission" date="2020-11" db="EMBL/GenBank/DDBJ databases">
        <authorList>
            <person name="McCartney M.A."/>
            <person name="Auch B."/>
            <person name="Kono T."/>
            <person name="Mallez S."/>
            <person name="Becker A."/>
            <person name="Gohl D.M."/>
            <person name="Silverstein K.A.T."/>
            <person name="Koren S."/>
            <person name="Bechman K.B."/>
            <person name="Herman A."/>
            <person name="Abrahante J.E."/>
            <person name="Garbe J."/>
        </authorList>
    </citation>
    <scope>NUCLEOTIDE SEQUENCE</scope>
    <source>
        <strain evidence="2">Duluth1</strain>
        <tissue evidence="2">Whole animal</tissue>
    </source>
</reference>
<dbReference type="Proteomes" id="UP000828390">
    <property type="component" value="Unassembled WGS sequence"/>
</dbReference>
<dbReference type="AlphaFoldDB" id="A0A9D4GZZ7"/>
<evidence type="ECO:0000313" key="2">
    <source>
        <dbReference type="EMBL" id="KAH3826088.1"/>
    </source>
</evidence>
<feature type="compositionally biased region" description="Acidic residues" evidence="1">
    <location>
        <begin position="12"/>
        <end position="36"/>
    </location>
</feature>
<dbReference type="EMBL" id="JAIWYP010000005">
    <property type="protein sequence ID" value="KAH3826088.1"/>
    <property type="molecule type" value="Genomic_DNA"/>
</dbReference>
<organism evidence="2 3">
    <name type="scientific">Dreissena polymorpha</name>
    <name type="common">Zebra mussel</name>
    <name type="synonym">Mytilus polymorpha</name>
    <dbReference type="NCBI Taxonomy" id="45954"/>
    <lineage>
        <taxon>Eukaryota</taxon>
        <taxon>Metazoa</taxon>
        <taxon>Spiralia</taxon>
        <taxon>Lophotrochozoa</taxon>
        <taxon>Mollusca</taxon>
        <taxon>Bivalvia</taxon>
        <taxon>Autobranchia</taxon>
        <taxon>Heteroconchia</taxon>
        <taxon>Euheterodonta</taxon>
        <taxon>Imparidentia</taxon>
        <taxon>Neoheterodontei</taxon>
        <taxon>Myida</taxon>
        <taxon>Dreissenoidea</taxon>
        <taxon>Dreissenidae</taxon>
        <taxon>Dreissena</taxon>
    </lineage>
</organism>
<proteinExistence type="predicted"/>
<comment type="caution">
    <text evidence="2">The sequence shown here is derived from an EMBL/GenBank/DDBJ whole genome shotgun (WGS) entry which is preliminary data.</text>
</comment>
<protein>
    <submittedName>
        <fullName evidence="2">Uncharacterized protein</fullName>
    </submittedName>
</protein>
<feature type="compositionally biased region" description="Basic and acidic residues" evidence="1">
    <location>
        <begin position="82"/>
        <end position="98"/>
    </location>
</feature>
<gene>
    <name evidence="2" type="ORF">DPMN_127980</name>
</gene>
<evidence type="ECO:0000313" key="3">
    <source>
        <dbReference type="Proteomes" id="UP000828390"/>
    </source>
</evidence>